<dbReference type="GO" id="GO:0008083">
    <property type="term" value="F:growth factor activity"/>
    <property type="evidence" value="ECO:0007669"/>
    <property type="project" value="UniProtKB-KW"/>
</dbReference>
<dbReference type="OrthoDB" id="8878063at2759"/>
<sequence>MLIVSCWGAAINQTTISTTAATKLTTTIADVGGAASTSNNTAGMTMTDYIKSMNMSDMLSVENHTAAAMTFMNMYDTQSAMPGHKQMATMQMEIDVSSEPLLEMVSSDSVEDMNMTEIMGEEFEFAGCQPYHQVVMIPNDSPNVFLTPSCISVKRCGGCCLDDSRVCEPISTSDIYVKVLKYVYTRTDIIAQEMVDTVKVVEHTQCNCACKVKASDCTDNQYYDDFYCQCICNNQHLSGTCPTGKIWSNAVCGCVCHAPAPCVPPLVFNFSTCSCGHPNFISPAV</sequence>
<evidence type="ECO:0000259" key="5">
    <source>
        <dbReference type="PROSITE" id="PS50278"/>
    </source>
</evidence>
<reference evidence="6" key="1">
    <citation type="submission" date="2020-06" db="EMBL/GenBank/DDBJ databases">
        <title>Draft genome of Bugula neritina, a colonial animal packing powerful symbionts and potential medicines.</title>
        <authorList>
            <person name="Rayko M."/>
        </authorList>
    </citation>
    <scope>NUCLEOTIDE SEQUENCE [LARGE SCALE GENOMIC DNA]</scope>
    <source>
        <strain evidence="6">Kwan_BN1</strain>
    </source>
</reference>
<evidence type="ECO:0000256" key="4">
    <source>
        <dbReference type="RuleBase" id="RU003818"/>
    </source>
</evidence>
<dbReference type="EMBL" id="VXIV02002856">
    <property type="protein sequence ID" value="KAF6022395.1"/>
    <property type="molecule type" value="Genomic_DNA"/>
</dbReference>
<dbReference type="AlphaFoldDB" id="A0A7J7J8P1"/>
<dbReference type="InterPro" id="IPR029034">
    <property type="entry name" value="Cystine-knot_cytokine"/>
</dbReference>
<evidence type="ECO:0000313" key="6">
    <source>
        <dbReference type="EMBL" id="KAF6022395.1"/>
    </source>
</evidence>
<comment type="caution">
    <text evidence="6">The sequence shown here is derived from an EMBL/GenBank/DDBJ whole genome shotgun (WGS) entry which is preliminary data.</text>
</comment>
<keyword evidence="7" id="KW-1185">Reference proteome</keyword>
<evidence type="ECO:0000256" key="3">
    <source>
        <dbReference type="ARBA" id="ARBA00023246"/>
    </source>
</evidence>
<evidence type="ECO:0000256" key="1">
    <source>
        <dbReference type="ARBA" id="ARBA00006686"/>
    </source>
</evidence>
<dbReference type="GO" id="GO:0070851">
    <property type="term" value="F:growth factor receptor binding"/>
    <property type="evidence" value="ECO:0007669"/>
    <property type="project" value="TreeGrafter"/>
</dbReference>
<gene>
    <name evidence="6" type="ORF">EB796_019305</name>
</gene>
<evidence type="ECO:0000256" key="2">
    <source>
        <dbReference type="ARBA" id="ARBA00023030"/>
    </source>
</evidence>
<dbReference type="Pfam" id="PF00341">
    <property type="entry name" value="PDGF"/>
    <property type="match status" value="1"/>
</dbReference>
<keyword evidence="2 4" id="KW-0339">Growth factor</keyword>
<accession>A0A7J7J8P1</accession>
<dbReference type="GO" id="GO:0005615">
    <property type="term" value="C:extracellular space"/>
    <property type="evidence" value="ECO:0007669"/>
    <property type="project" value="TreeGrafter"/>
</dbReference>
<dbReference type="GO" id="GO:0016020">
    <property type="term" value="C:membrane"/>
    <property type="evidence" value="ECO:0007669"/>
    <property type="project" value="InterPro"/>
</dbReference>
<feature type="domain" description="Platelet-derived growth factor (PDGF) family profile" evidence="5">
    <location>
        <begin position="137"/>
        <end position="213"/>
    </location>
</feature>
<evidence type="ECO:0000313" key="7">
    <source>
        <dbReference type="Proteomes" id="UP000593567"/>
    </source>
</evidence>
<dbReference type="Proteomes" id="UP000593567">
    <property type="component" value="Unassembled WGS sequence"/>
</dbReference>
<dbReference type="PROSITE" id="PS50278">
    <property type="entry name" value="PDGF_2"/>
    <property type="match status" value="1"/>
</dbReference>
<keyword evidence="3" id="KW-0497">Mitogen</keyword>
<comment type="similarity">
    <text evidence="1 4">Belongs to the PDGF/VEGF growth factor family.</text>
</comment>
<dbReference type="Gene3D" id="2.10.90.10">
    <property type="entry name" value="Cystine-knot cytokines"/>
    <property type="match status" value="1"/>
</dbReference>
<protein>
    <submittedName>
        <fullName evidence="6">Pvf1</fullName>
    </submittedName>
</protein>
<organism evidence="6 7">
    <name type="scientific">Bugula neritina</name>
    <name type="common">Brown bryozoan</name>
    <name type="synonym">Sertularia neritina</name>
    <dbReference type="NCBI Taxonomy" id="10212"/>
    <lineage>
        <taxon>Eukaryota</taxon>
        <taxon>Metazoa</taxon>
        <taxon>Spiralia</taxon>
        <taxon>Lophotrochozoa</taxon>
        <taxon>Bryozoa</taxon>
        <taxon>Gymnolaemata</taxon>
        <taxon>Cheilostomatida</taxon>
        <taxon>Flustrina</taxon>
        <taxon>Buguloidea</taxon>
        <taxon>Bugulidae</taxon>
        <taxon>Bugula</taxon>
    </lineage>
</organism>
<dbReference type="GO" id="GO:0051781">
    <property type="term" value="P:positive regulation of cell division"/>
    <property type="evidence" value="ECO:0007669"/>
    <property type="project" value="UniProtKB-KW"/>
</dbReference>
<dbReference type="PANTHER" id="PTHR11633">
    <property type="entry name" value="PLATELET-DERIVED GROWTH FACTOR"/>
    <property type="match status" value="1"/>
</dbReference>
<proteinExistence type="inferred from homology"/>
<name>A0A7J7J8P1_BUGNE</name>
<dbReference type="SMART" id="SM00141">
    <property type="entry name" value="PDGF"/>
    <property type="match status" value="1"/>
</dbReference>
<dbReference type="PANTHER" id="PTHR11633:SF1">
    <property type="entry name" value="LD28763P"/>
    <property type="match status" value="1"/>
</dbReference>
<dbReference type="GO" id="GO:0008284">
    <property type="term" value="P:positive regulation of cell population proliferation"/>
    <property type="evidence" value="ECO:0007669"/>
    <property type="project" value="TreeGrafter"/>
</dbReference>
<dbReference type="InterPro" id="IPR000072">
    <property type="entry name" value="PDGF/VEGF_dom"/>
</dbReference>
<dbReference type="SUPFAM" id="SSF57501">
    <property type="entry name" value="Cystine-knot cytokines"/>
    <property type="match status" value="1"/>
</dbReference>